<dbReference type="AlphaFoldDB" id="E1ZTU7"/>
<keyword evidence="3 6" id="KW-1133">Transmembrane helix</keyword>
<gene>
    <name evidence="8" type="ORF">CHLNCDRAFT_59440</name>
</gene>
<feature type="transmembrane region" description="Helical" evidence="6">
    <location>
        <begin position="438"/>
        <end position="461"/>
    </location>
</feature>
<feature type="transmembrane region" description="Helical" evidence="6">
    <location>
        <begin position="409"/>
        <end position="432"/>
    </location>
</feature>
<sequence>MVLPVKVGSGRPPVAAFAVEDLPQTAADGSVGNVPARGRAPAAGAGWRHRLAALADKVLRPQPAEMRVDATFVLLAAVTYGVLFFSMGSAFLPGHAAWATLLLWVASQIGAGIAWQLRLPRVVGMLCAGMVMKNAGWSATTAFPAKWGVQMRAGALATIFLRCGLELDFGTMRRFKYPAMRLALLPGLVEAFYDGGLGVAVFDMPVLLAFTMGFILKAVGPGLVVPAMFQLQKTGLGRDQGIPSTVVIAASFDDIIAITGYSIFSSVAITGQGNVAWQIASGPLQVVFGILGGLIGGVLLGCTRLFNSRLKRLVGLYGGALLLMYFLEYWSLLSGGALGALFVGLVASNAWEKGFPKWGSLGTSFAFSPELERIVAVFWNWVWEPMLFVTIGNSIYFETLDSSIIPRSILIVCTGVMLRTLMTYAVMSGFGYTWREKLFYALAWTPKATVQAALSGAPLALINKYKVDDPDYAQWQQWGDEILVTGIFAIIICGTLGTLAIHLTAPHLLTPAEGSVSGSEESEGEELELGEEGGDGPSGSHRGTTPASPRLGGVHAEPESEAGSPQLGVHHRRAASGTALAEQEGTVPLPSAYELLAEYLDAIRLLTAAVHDDRKTKADMVLLSDRVLETQKRVEAVMERREPSVRELFRTASALAQTFVMRPASGHAHSLGLVRQGSGSGHGGTQFHRSQDVRSASRQAQGSVKGSDSSTRPNSPSPDDMA</sequence>
<accession>E1ZTU7</accession>
<feature type="transmembrane region" description="Helical" evidence="6">
    <location>
        <begin position="70"/>
        <end position="91"/>
    </location>
</feature>
<feature type="transmembrane region" description="Helical" evidence="6">
    <location>
        <begin position="97"/>
        <end position="115"/>
    </location>
</feature>
<dbReference type="GO" id="GO:0015297">
    <property type="term" value="F:antiporter activity"/>
    <property type="evidence" value="ECO:0007669"/>
    <property type="project" value="InterPro"/>
</dbReference>
<protein>
    <recommendedName>
        <fullName evidence="7">Cation/H+ exchanger transmembrane domain-containing protein</fullName>
    </recommendedName>
</protein>
<dbReference type="OMA" id="RIVAVFW"/>
<evidence type="ECO:0000256" key="5">
    <source>
        <dbReference type="SAM" id="MobiDB-lite"/>
    </source>
</evidence>
<dbReference type="GO" id="GO:1902600">
    <property type="term" value="P:proton transmembrane transport"/>
    <property type="evidence" value="ECO:0007669"/>
    <property type="project" value="InterPro"/>
</dbReference>
<feature type="transmembrane region" description="Helical" evidence="6">
    <location>
        <begin position="378"/>
        <end position="397"/>
    </location>
</feature>
<dbReference type="PANTHER" id="PTHR31102">
    <property type="match status" value="1"/>
</dbReference>
<evidence type="ECO:0000256" key="6">
    <source>
        <dbReference type="SAM" id="Phobius"/>
    </source>
</evidence>
<feature type="transmembrane region" description="Helical" evidence="6">
    <location>
        <begin position="208"/>
        <end position="229"/>
    </location>
</feature>
<organism evidence="9">
    <name type="scientific">Chlorella variabilis</name>
    <name type="common">Green alga</name>
    <dbReference type="NCBI Taxonomy" id="554065"/>
    <lineage>
        <taxon>Eukaryota</taxon>
        <taxon>Viridiplantae</taxon>
        <taxon>Chlorophyta</taxon>
        <taxon>core chlorophytes</taxon>
        <taxon>Trebouxiophyceae</taxon>
        <taxon>Chlorellales</taxon>
        <taxon>Chlorellaceae</taxon>
        <taxon>Chlorella clade</taxon>
        <taxon>Chlorella</taxon>
    </lineage>
</organism>
<dbReference type="KEGG" id="cvr:CHLNCDRAFT_59440"/>
<dbReference type="RefSeq" id="XP_005842840.1">
    <property type="nucleotide sequence ID" value="XM_005842778.1"/>
</dbReference>
<feature type="compositionally biased region" description="Polar residues" evidence="5">
    <location>
        <begin position="693"/>
        <end position="714"/>
    </location>
</feature>
<dbReference type="GO" id="GO:0016020">
    <property type="term" value="C:membrane"/>
    <property type="evidence" value="ECO:0007669"/>
    <property type="project" value="UniProtKB-SubCell"/>
</dbReference>
<feature type="compositionally biased region" description="Acidic residues" evidence="5">
    <location>
        <begin position="520"/>
        <end position="534"/>
    </location>
</feature>
<proteinExistence type="predicted"/>
<dbReference type="InterPro" id="IPR051843">
    <property type="entry name" value="CPA1_transporter"/>
</dbReference>
<feature type="region of interest" description="Disordered" evidence="5">
    <location>
        <begin position="670"/>
        <end position="722"/>
    </location>
</feature>
<feature type="domain" description="Cation/H+ exchanger transmembrane" evidence="7">
    <location>
        <begin position="114"/>
        <end position="463"/>
    </location>
</feature>
<dbReference type="InterPro" id="IPR038770">
    <property type="entry name" value="Na+/solute_symporter_sf"/>
</dbReference>
<evidence type="ECO:0000256" key="2">
    <source>
        <dbReference type="ARBA" id="ARBA00022692"/>
    </source>
</evidence>
<name>E1ZTU7_CHLVA</name>
<dbReference type="GeneID" id="17350171"/>
<reference evidence="8 9" key="1">
    <citation type="journal article" date="2010" name="Plant Cell">
        <title>The Chlorella variabilis NC64A genome reveals adaptation to photosymbiosis, coevolution with viruses, and cryptic sex.</title>
        <authorList>
            <person name="Blanc G."/>
            <person name="Duncan G."/>
            <person name="Agarkova I."/>
            <person name="Borodovsky M."/>
            <person name="Gurnon J."/>
            <person name="Kuo A."/>
            <person name="Lindquist E."/>
            <person name="Lucas S."/>
            <person name="Pangilinan J."/>
            <person name="Polle J."/>
            <person name="Salamov A."/>
            <person name="Terry A."/>
            <person name="Yamada T."/>
            <person name="Dunigan D.D."/>
            <person name="Grigoriev I.V."/>
            <person name="Claverie J.M."/>
            <person name="Van Etten J.L."/>
        </authorList>
    </citation>
    <scope>NUCLEOTIDE SEQUENCE [LARGE SCALE GENOMIC DNA]</scope>
    <source>
        <strain evidence="8 9">NC64A</strain>
    </source>
</reference>
<dbReference type="EMBL" id="GL433875">
    <property type="protein sequence ID" value="EFN50728.1"/>
    <property type="molecule type" value="Genomic_DNA"/>
</dbReference>
<dbReference type="eggNOG" id="KOG3826">
    <property type="taxonomic scope" value="Eukaryota"/>
</dbReference>
<dbReference type="PANTHER" id="PTHR31102:SF1">
    <property type="entry name" value="CATION_H+ EXCHANGER DOMAIN-CONTAINING PROTEIN"/>
    <property type="match status" value="1"/>
</dbReference>
<dbReference type="Proteomes" id="UP000008141">
    <property type="component" value="Unassembled WGS sequence"/>
</dbReference>
<evidence type="ECO:0000259" key="7">
    <source>
        <dbReference type="Pfam" id="PF00999"/>
    </source>
</evidence>
<keyword evidence="4 6" id="KW-0472">Membrane</keyword>
<evidence type="ECO:0000256" key="3">
    <source>
        <dbReference type="ARBA" id="ARBA00022989"/>
    </source>
</evidence>
<feature type="transmembrane region" description="Helical" evidence="6">
    <location>
        <begin position="182"/>
        <end position="202"/>
    </location>
</feature>
<evidence type="ECO:0000256" key="1">
    <source>
        <dbReference type="ARBA" id="ARBA00004141"/>
    </source>
</evidence>
<dbReference type="Pfam" id="PF00999">
    <property type="entry name" value="Na_H_Exchanger"/>
    <property type="match status" value="1"/>
</dbReference>
<dbReference type="InterPro" id="IPR006153">
    <property type="entry name" value="Cation/H_exchanger_TM"/>
</dbReference>
<comment type="subcellular location">
    <subcellularLocation>
        <location evidence="1">Membrane</location>
        <topology evidence="1">Multi-pass membrane protein</topology>
    </subcellularLocation>
</comment>
<dbReference type="InParanoid" id="E1ZTU7"/>
<feature type="region of interest" description="Disordered" evidence="5">
    <location>
        <begin position="512"/>
        <end position="583"/>
    </location>
</feature>
<feature type="transmembrane region" description="Helical" evidence="6">
    <location>
        <begin position="284"/>
        <end position="302"/>
    </location>
</feature>
<evidence type="ECO:0000313" key="8">
    <source>
        <dbReference type="EMBL" id="EFN50728.1"/>
    </source>
</evidence>
<feature type="transmembrane region" description="Helical" evidence="6">
    <location>
        <begin position="482"/>
        <end position="503"/>
    </location>
</feature>
<feature type="transmembrane region" description="Helical" evidence="6">
    <location>
        <begin position="314"/>
        <end position="347"/>
    </location>
</feature>
<evidence type="ECO:0000313" key="9">
    <source>
        <dbReference type="Proteomes" id="UP000008141"/>
    </source>
</evidence>
<dbReference type="OrthoDB" id="423807at2759"/>
<feature type="transmembrane region" description="Helical" evidence="6">
    <location>
        <begin position="241"/>
        <end position="264"/>
    </location>
</feature>
<evidence type="ECO:0000256" key="4">
    <source>
        <dbReference type="ARBA" id="ARBA00023136"/>
    </source>
</evidence>
<dbReference type="Gene3D" id="1.20.1530.20">
    <property type="match status" value="1"/>
</dbReference>
<keyword evidence="9" id="KW-1185">Reference proteome</keyword>
<keyword evidence="2 6" id="KW-0812">Transmembrane</keyword>